<sequence>MRLLPPVSRRRLLQTGAASLALTGVTRRLLAATPEGETESHGLSTFGELAEPADFKHFGYVNPNAPKGGVLIESPASPTFDTLNGYVLRGNAAQGLGLTFDSLMVGSLDERDALYGLVAKSVRISPDRLTYRFTLRPEARFHDGSKLTAHDAAFSLNILRSKGHPVIAQTLRDLQSAEAEADDVLVLRFAAGRARDLPLFAAGQPIFSKAYYAKRDFEATTLEPPLASSAYRIDQLEQGRFIVYKRVPDYWGKDLPVNVGQSNFDVIRFEYFGDSQVAFEAFKAGAFSEREENIARVWSTGYDFPAFKEGRVKRIEIPNANIPGIQGWVFNTRRKVFADPRVREAIGLCFDFDWTSRNLMYDAYKRISSYFENSPCAAKGPPSDAEKALLEPFRDKLPERVFGEPPASPVSDGSGQDRALLKRASDLFAAAGCRRKDNALLLPDGKPLEFEFLDFSNLLERHTHPFIKNLKLLGVNARMRVVDAAQFKQRLDDFDFDIVVDNLTMGWSPGEELQNYFSSKTARVTGSRNLAGTADPVADALIEKALVAETREELETTCRALDRVLRSGFYRVFHWYNPVHRLAFWDAYGRPQTPPRFDPGVISSWWWDAERAKQINFPMR</sequence>
<evidence type="ECO:0000259" key="4">
    <source>
        <dbReference type="Pfam" id="PF00496"/>
    </source>
</evidence>
<accession>A0A1W6N1B0</accession>
<dbReference type="GO" id="GO:0043190">
    <property type="term" value="C:ATP-binding cassette (ABC) transporter complex"/>
    <property type="evidence" value="ECO:0007669"/>
    <property type="project" value="InterPro"/>
</dbReference>
<proteinExistence type="inferred from homology"/>
<dbReference type="AlphaFoldDB" id="A0A1W6N1B0"/>
<dbReference type="OrthoDB" id="9803988at2"/>
<evidence type="ECO:0000313" key="6">
    <source>
        <dbReference type="Proteomes" id="UP000193978"/>
    </source>
</evidence>
<dbReference type="Proteomes" id="UP000193978">
    <property type="component" value="Chromosome"/>
</dbReference>
<dbReference type="KEGG" id="mbry:B1812_11785"/>
<feature type="domain" description="Solute-binding protein family 5" evidence="4">
    <location>
        <begin position="115"/>
        <end position="521"/>
    </location>
</feature>
<dbReference type="PANTHER" id="PTHR30290">
    <property type="entry name" value="PERIPLASMIC BINDING COMPONENT OF ABC TRANSPORTER"/>
    <property type="match status" value="1"/>
</dbReference>
<dbReference type="SUPFAM" id="SSF53850">
    <property type="entry name" value="Periplasmic binding protein-like II"/>
    <property type="match status" value="1"/>
</dbReference>
<dbReference type="GO" id="GO:1904680">
    <property type="term" value="F:peptide transmembrane transporter activity"/>
    <property type="evidence" value="ECO:0007669"/>
    <property type="project" value="TreeGrafter"/>
</dbReference>
<dbReference type="Gene3D" id="3.10.105.10">
    <property type="entry name" value="Dipeptide-binding Protein, Domain 3"/>
    <property type="match status" value="1"/>
</dbReference>
<reference evidence="5 6" key="1">
    <citation type="submission" date="2017-02" db="EMBL/GenBank/DDBJ databases">
        <authorList>
            <person name="Peterson S.W."/>
        </authorList>
    </citation>
    <scope>NUCLEOTIDE SEQUENCE [LARGE SCALE GENOMIC DNA]</scope>
    <source>
        <strain evidence="5 6">S285</strain>
    </source>
</reference>
<comment type="subcellular location">
    <subcellularLocation>
        <location evidence="1">Periplasm</location>
    </subcellularLocation>
</comment>
<dbReference type="InterPro" id="IPR000914">
    <property type="entry name" value="SBP_5_dom"/>
</dbReference>
<comment type="similarity">
    <text evidence="2">Belongs to the bacterial solute-binding protein 5 family.</text>
</comment>
<dbReference type="GO" id="GO:0030288">
    <property type="term" value="C:outer membrane-bounded periplasmic space"/>
    <property type="evidence" value="ECO:0007669"/>
    <property type="project" value="TreeGrafter"/>
</dbReference>
<dbReference type="InterPro" id="IPR039424">
    <property type="entry name" value="SBP_5"/>
</dbReference>
<name>A0A1W6N1B0_9HYPH</name>
<keyword evidence="6" id="KW-1185">Reference proteome</keyword>
<evidence type="ECO:0000256" key="3">
    <source>
        <dbReference type="ARBA" id="ARBA00022729"/>
    </source>
</evidence>
<gene>
    <name evidence="5" type="ORF">B1812_11785</name>
</gene>
<dbReference type="GO" id="GO:0042884">
    <property type="term" value="P:microcin transport"/>
    <property type="evidence" value="ECO:0007669"/>
    <property type="project" value="TreeGrafter"/>
</dbReference>
<protein>
    <recommendedName>
        <fullName evidence="4">Solute-binding protein family 5 domain-containing protein</fullName>
    </recommendedName>
</protein>
<dbReference type="Pfam" id="PF00496">
    <property type="entry name" value="SBP_bac_5"/>
    <property type="match status" value="1"/>
</dbReference>
<dbReference type="PROSITE" id="PS51318">
    <property type="entry name" value="TAT"/>
    <property type="match status" value="1"/>
</dbReference>
<keyword evidence="3" id="KW-0732">Signal</keyword>
<dbReference type="STRING" id="655015.B1812_11785"/>
<dbReference type="CDD" id="cd08497">
    <property type="entry name" value="MbnE-like"/>
    <property type="match status" value="1"/>
</dbReference>
<dbReference type="InterPro" id="IPR006311">
    <property type="entry name" value="TAT_signal"/>
</dbReference>
<evidence type="ECO:0000313" key="5">
    <source>
        <dbReference type="EMBL" id="ARN83598.1"/>
    </source>
</evidence>
<dbReference type="Gene3D" id="3.40.190.10">
    <property type="entry name" value="Periplasmic binding protein-like II"/>
    <property type="match status" value="1"/>
</dbReference>
<evidence type="ECO:0000256" key="1">
    <source>
        <dbReference type="ARBA" id="ARBA00004418"/>
    </source>
</evidence>
<evidence type="ECO:0000256" key="2">
    <source>
        <dbReference type="ARBA" id="ARBA00005695"/>
    </source>
</evidence>
<dbReference type="PIRSF" id="PIRSF002741">
    <property type="entry name" value="MppA"/>
    <property type="match status" value="1"/>
</dbReference>
<dbReference type="InterPro" id="IPR030678">
    <property type="entry name" value="Peptide/Ni-bd"/>
</dbReference>
<dbReference type="GO" id="GO:0015833">
    <property type="term" value="P:peptide transport"/>
    <property type="evidence" value="ECO:0007669"/>
    <property type="project" value="TreeGrafter"/>
</dbReference>
<organism evidence="5 6">
    <name type="scientific">Methylocystis bryophila</name>
    <dbReference type="NCBI Taxonomy" id="655015"/>
    <lineage>
        <taxon>Bacteria</taxon>
        <taxon>Pseudomonadati</taxon>
        <taxon>Pseudomonadota</taxon>
        <taxon>Alphaproteobacteria</taxon>
        <taxon>Hyphomicrobiales</taxon>
        <taxon>Methylocystaceae</taxon>
        <taxon>Methylocystis</taxon>
    </lineage>
</organism>
<dbReference type="EMBL" id="CP019948">
    <property type="protein sequence ID" value="ARN83598.1"/>
    <property type="molecule type" value="Genomic_DNA"/>
</dbReference>
<dbReference type="PANTHER" id="PTHR30290:SF64">
    <property type="entry name" value="ABC TRANSPORTER PERIPLASMIC BINDING PROTEIN"/>
    <property type="match status" value="1"/>
</dbReference>